<name>S0FIJ6_RUMCE</name>
<comment type="caution">
    <text evidence="2">The sequence shown here is derived from an EMBL/GenBank/DDBJ whole genome shotgun (WGS) entry which is preliminary data.</text>
</comment>
<protein>
    <submittedName>
        <fullName evidence="2">Helix-turn-helix protein</fullName>
    </submittedName>
</protein>
<evidence type="ECO:0000259" key="1">
    <source>
        <dbReference type="PROSITE" id="PS50943"/>
    </source>
</evidence>
<dbReference type="Gene3D" id="1.10.260.40">
    <property type="entry name" value="lambda repressor-like DNA-binding domains"/>
    <property type="match status" value="1"/>
</dbReference>
<dbReference type="eggNOG" id="COG1396">
    <property type="taxonomic scope" value="Bacteria"/>
</dbReference>
<dbReference type="SMART" id="SM00530">
    <property type="entry name" value="HTH_XRE"/>
    <property type="match status" value="1"/>
</dbReference>
<feature type="domain" description="HTH cro/C1-type" evidence="1">
    <location>
        <begin position="7"/>
        <end position="59"/>
    </location>
</feature>
<dbReference type="AlphaFoldDB" id="S0FIJ6"/>
<dbReference type="EMBL" id="AORV01000061">
    <property type="protein sequence ID" value="EMS69966.1"/>
    <property type="molecule type" value="Genomic_DNA"/>
</dbReference>
<organism evidence="2 3">
    <name type="scientific">Ruminiclostridium cellobioparum subsp. termitidis CT1112</name>
    <dbReference type="NCBI Taxonomy" id="1195236"/>
    <lineage>
        <taxon>Bacteria</taxon>
        <taxon>Bacillati</taxon>
        <taxon>Bacillota</taxon>
        <taxon>Clostridia</taxon>
        <taxon>Eubacteriales</taxon>
        <taxon>Oscillospiraceae</taxon>
        <taxon>Ruminiclostridium</taxon>
    </lineage>
</organism>
<dbReference type="RefSeq" id="WP_004629420.1">
    <property type="nucleotide sequence ID" value="NZ_AORV01000061.1"/>
</dbReference>
<dbReference type="InterPro" id="IPR001387">
    <property type="entry name" value="Cro/C1-type_HTH"/>
</dbReference>
<dbReference type="PROSITE" id="PS50943">
    <property type="entry name" value="HTH_CROC1"/>
    <property type="match status" value="1"/>
</dbReference>
<dbReference type="Pfam" id="PF13443">
    <property type="entry name" value="HTH_26"/>
    <property type="match status" value="1"/>
</dbReference>
<dbReference type="STRING" id="1195236.CTER_4410"/>
<evidence type="ECO:0000313" key="2">
    <source>
        <dbReference type="EMBL" id="EMS69966.1"/>
    </source>
</evidence>
<dbReference type="SUPFAM" id="SSF47413">
    <property type="entry name" value="lambda repressor-like DNA-binding domains"/>
    <property type="match status" value="1"/>
</dbReference>
<keyword evidence="3" id="KW-1185">Reference proteome</keyword>
<sequence length="105" mass="11898">MNLFDRIKILCEEKDVSISRLEQETGLANGSIRKWSNAIPSGDRLAKVADYFNVTTDYLLGRDISATVAAHRTDGYGDGLPPEAQEELKNYIDYLKVKYKKKDNK</sequence>
<reference evidence="2 3" key="1">
    <citation type="journal article" date="2013" name="Genome Announc.">
        <title>Draft Genome Sequence of the Cellulolytic, Mesophilic, Anaerobic Bacterium Clostridium termitidis Strain CT1112 (DSM 5398).</title>
        <authorList>
            <person name="Lal S."/>
            <person name="Ramachandran U."/>
            <person name="Zhang X."/>
            <person name="Munir R."/>
            <person name="Sparling R."/>
            <person name="Levin D.B."/>
        </authorList>
    </citation>
    <scope>NUCLEOTIDE SEQUENCE [LARGE SCALE GENOMIC DNA]</scope>
    <source>
        <strain evidence="2 3">CT1112</strain>
    </source>
</reference>
<dbReference type="InterPro" id="IPR010982">
    <property type="entry name" value="Lambda_DNA-bd_dom_sf"/>
</dbReference>
<gene>
    <name evidence="2" type="ORF">CTER_4410</name>
</gene>
<proteinExistence type="predicted"/>
<dbReference type="PATRIC" id="fig|1195236.3.peg.4596"/>
<dbReference type="CDD" id="cd00093">
    <property type="entry name" value="HTH_XRE"/>
    <property type="match status" value="1"/>
</dbReference>
<dbReference type="GO" id="GO:0003677">
    <property type="term" value="F:DNA binding"/>
    <property type="evidence" value="ECO:0007669"/>
    <property type="project" value="InterPro"/>
</dbReference>
<evidence type="ECO:0000313" key="3">
    <source>
        <dbReference type="Proteomes" id="UP000014155"/>
    </source>
</evidence>
<accession>S0FIJ6</accession>
<dbReference type="Proteomes" id="UP000014155">
    <property type="component" value="Unassembled WGS sequence"/>
</dbReference>